<protein>
    <submittedName>
        <fullName evidence="2">Uncharacterized protein</fullName>
    </submittedName>
</protein>
<dbReference type="Proteomes" id="UP000241769">
    <property type="component" value="Unassembled WGS sequence"/>
</dbReference>
<gene>
    <name evidence="2" type="ORF">PROFUN_07555</name>
</gene>
<keyword evidence="3" id="KW-1185">Reference proteome</keyword>
<dbReference type="AlphaFoldDB" id="A0A2P6NLR3"/>
<proteinExistence type="predicted"/>
<evidence type="ECO:0000256" key="1">
    <source>
        <dbReference type="SAM" id="MobiDB-lite"/>
    </source>
</evidence>
<reference evidence="2 3" key="1">
    <citation type="journal article" date="2018" name="Genome Biol. Evol.">
        <title>Multiple Roots of Fruiting Body Formation in Amoebozoa.</title>
        <authorList>
            <person name="Hillmann F."/>
            <person name="Forbes G."/>
            <person name="Novohradska S."/>
            <person name="Ferling I."/>
            <person name="Riege K."/>
            <person name="Groth M."/>
            <person name="Westermann M."/>
            <person name="Marz M."/>
            <person name="Spaller T."/>
            <person name="Winckler T."/>
            <person name="Schaap P."/>
            <person name="Glockner G."/>
        </authorList>
    </citation>
    <scope>NUCLEOTIDE SEQUENCE [LARGE SCALE GENOMIC DNA]</scope>
    <source>
        <strain evidence="2 3">Jena</strain>
    </source>
</reference>
<organism evidence="2 3">
    <name type="scientific">Planoprotostelium fungivorum</name>
    <dbReference type="NCBI Taxonomy" id="1890364"/>
    <lineage>
        <taxon>Eukaryota</taxon>
        <taxon>Amoebozoa</taxon>
        <taxon>Evosea</taxon>
        <taxon>Variosea</taxon>
        <taxon>Cavosteliida</taxon>
        <taxon>Cavosteliaceae</taxon>
        <taxon>Planoprotostelium</taxon>
    </lineage>
</organism>
<dbReference type="EMBL" id="MDYQ01000054">
    <property type="protein sequence ID" value="PRP84901.1"/>
    <property type="molecule type" value="Genomic_DNA"/>
</dbReference>
<feature type="region of interest" description="Disordered" evidence="1">
    <location>
        <begin position="1"/>
        <end position="25"/>
    </location>
</feature>
<evidence type="ECO:0000313" key="3">
    <source>
        <dbReference type="Proteomes" id="UP000241769"/>
    </source>
</evidence>
<dbReference type="InParanoid" id="A0A2P6NLR3"/>
<evidence type="ECO:0000313" key="2">
    <source>
        <dbReference type="EMBL" id="PRP84901.1"/>
    </source>
</evidence>
<accession>A0A2P6NLR3</accession>
<comment type="caution">
    <text evidence="2">The sequence shown here is derived from an EMBL/GenBank/DDBJ whole genome shotgun (WGS) entry which is preliminary data.</text>
</comment>
<sequence>MSAFQAGEPETKEAIPGFEPGFQGSEPRVLTATLYGLGVCRN</sequence>
<name>A0A2P6NLR3_9EUKA</name>